<sequence>MGNEISGRQRDVERKYGIALGDLRTWYHGEYINFLKKEIKDETWKNDRYKDYMKDKNGNDINETAKKFCKWKDIQKEIFEAVLDNHTYLLYSWDEYAKKLVEKAQLEVAPREECKEDKDENKSKDEDSGTVDSTTTTTKGSIQTIDLKGCLTNRRKKINERLYNVRDIIQKIYKGEGSDNVKAELAAASFIGSLANQTEKEIANLKKENRSNTDNVCKLYRRTFADYKDISKGTDIVNHYVSQDVQELLDGIRNQVGESQMDNLWETYFKKKIEAKLNELENSKKGSTGEKSCTLDHSDETTPQCLRYMEEFLENFLERKEFIANRMKGICTGELTIKTAQNINNTQLCTTFCNNYKTLLQQSKSCYNKYKSQCRSVITDVAYKDQTTIKADVDTIERQIIKKSGCNDKCEKNGNVTLDPLFNENNSDTNKLYVCNCNGSDKKKLRPCNEQKNKPTISLKGDWQKAAKENSKRGGAHSSSGDDIEDPCKLHYGKHSAGGGTNANPCLGIHSNSPWECDDTREKGICIPPRRQRLCISNIRTLQDGDIRGMNTHKLLLEVMLAAKSEAHRLRNHNHGGNRRSGNVCRDIELSFLDFGDIIKGTDKANDNNSVDVERNMKAIFEKLRNDWKNSGNPDTTKYDDSGASYDGLRELRKDWWNENKEQIWEAFKCGDKSWCGSGVPNDGRSQFLRWLEEWVNEFCNEKKTKEQLVDTGCRPCSGKDECTQTISLAFWDWFSTPKPICDCKSKCKDYSEWIHKKKTEFDNQKNYYDTKLTILDFGINSGTTPSVGSHSSTTKNNISEYLNDKVKSGGCGNHVNFSKPEVLFSSYPDDKSSSYRHKCSRCYAQLEADLAPKGGPTTTTVCDVKNILTEKSGSKIIDKCSNTSGTKKDEDTEWTTKDISGSNTHQISVPPRYENICKNTITENNNVKDISSHEYYDNNRMLLSELILVAKHEEKRLRQHYGGNNSDLCADIRRSFADIGDLVKGTSIVVDDDVENYLKQMFKTLRDQYYKFADDGRDYYGSNYDNGLRLFRKNWWERNRHMVWEAMQCGNTNQNCSSHNDIDRVPQLLRWVDEWSEHFYKEREKKMEELKSHCDGCTMKSGDPKLQQNTTPCNPKDTCEKCKNKCVGYTKWIEKWENQWKLFKKYYEEKNKDKDNEFKEYVTNNGIFEYVVKQLKGRGYNNINSFDEKDIFADYPTIYKNVCSCQPTEKSTSPSGTYNQNTCNDNFKSQWTCDEKPKSATNTNMCVKTSGNSDTTDVDVDTLFFNSFTQWLDELSYTMNENTNTLSQTCDTKTIGGQKDKEKCKECQKNCKCYKTWKNKIDEQWEKQQQYYNEYKKKESTMNNIDINHFLYAYCLTKNEKGNKNECSPKGNDTTKNIIDEKIEETDIYNTHVCDICPDENKGKVIDEQAICNNITASNVSGNCTPKVYDNIKTDGKIYEKDWTTEAINKEKQTDNGIRVPPRRQQLCISFLARNNIDSENDLKKYLKASIIGEARELHKYYKVQKSNAKPVNSDNNKKDDNNLPKGFCKAVERSFADIGNIVKGNNLDNSGDTEKAKNNIKTFFEKNANEKNPTKWWEKNKREVWRAVKCGIKESGATNGLDCPQNLDFDRRDQFLRWFEEWGEYICIEHTKELKELTTGCKGCNNKCNNSSGCNKQECTNACNTYKSWIDKRKDQWKKLSEKYNQYKKSGIYGDDEATFLAKVMIPSTYLKFFNDHTCTKTNFNKLFYDKYEYGDQQSLCECQESKRNMKNDDDKTDMPAPDDIISNPCKVNTDISSCHQKQMEDVPWTSTYIRPDKNGKSTIGVYAPPRRQKLCVGNIWLHSTDTTTLLKELLFAARKEGEYLKQYYDEKYSGTKQPSGKNNELCKAITRSFYDLGDIVKGTDLRRGIIVTATENKIYEIFKSGSGSTAPSEDEIKNKRIEWWESNKDDVWKALTCGNSCGVVPSENIPQFLRWYEEWYEEFCHRRQQLLGEIQTKCNGKKKDDNCDDNNKECETACSKYNNWLLPKNFEWKAQKQNYERKKINEHIEGYEFYNVTKGKDKLEDYLKDKYSNNGSCKHIDVQNMDKIVEKKDSDYKDKYEPLCSRCRKKQLIDKAKEKHQTSSIPGASVPPQNSGGSPASVTPSSGGSAHDNRGRSDPGTNQVSGQSSSAPGTVVLPSSPASAPSTSTPVTKKQEGPCDIVKDKLNNNNGNSAIDGCNPKIKHANDTSYPPWKCGSEKIDRKYGDGACMPPRRQKLCINNLTTLNGDKTKLREALIQCVAIETYWLWDKYKKDKKDEKPPPNPDPQNQLKSGIIPEDFKRQMFYTYSDFHDLITGKDIGNDSGKNVSENVKKILDKETDTKYNGKSDEEKRKKFWEDNKEDIWKGMLCALTHASGSNKDTLNSKYGHDTVKFDGTTTGVDLTTFSSRPQFLRWFTEWYDDYCYRKKTLYKDVETACKKVGDPNFKCDDTECKNKCKEYENFMKGKQKEWEKQEKFYKQQQSGNTNEYSGTDAKDYLKNKFIITCGAQPSGATPQSGDDVVKNINALTTSSSLYYDADQYCGCKKYIEDNDYINISGKDNCTGLQNEVNTQSGIKWDSAEGGYSYLKDKGLSSDVYIPPRKQKLCFRGIDGKYDNVDNGVNNKDKLREQLLKVSAIEGYNLGEYYKEKNKNSDDTKYAYDVLPCNAMKYSFLDLRNIILGHDMTEPELFETEKNLNKIFKNGNKLNNTDRKSWWEKNQQCVWDAMKCGYRKGRDEGSSGNPKPSDKDLTNCNDIPSESDFPIGNDRESGKNYQFLRWFAEWAEDFCVKQKKELQKLQKHCSFHECKDASSKQKSQCLNACGNYKNFINKWKPQYRRQNIMYEGLREKISLKKDIAAPEFFTDNFKDECLYFENKNSTTIDELFPYPPKDYVDKCKCTNTPPLKTVPATRPKRARQLPPQPPKDDELNKCPFDNSGTTNQSYCNYYGKNKRNRCAPKALNKDLDDWKNTLLKDPHNKNKGVLIPPRRRQLCIGELKNLGGRSKDKEKLKQYLLRDAYNEAKQLSGYYGNNHKKMLEAMKYSFADYGNIVKGNDMVNDLELAKKQLSSIFQPNGNASQTDNRKEWWETNKKKVWNVMMCHYNGNDKEKHCEDYEKIDKEDQFLRWLEEWSQLFCYEKKNEAKKVVDECLQKLQNEKYTKIDEIQDQTCNDMLQKYKKWYIDRNTQWKGLKDAYEKYKETNKGSSGNSQQLPDGADDYVKTKCKDCDCNYKDLDKIFKKKDDDTKLLSELIKTAKNDSTDPINLLDAIKNLFQRIKIFAPIAVKNVIRDPETLAQQILEKAVDGAFKVAAKTKNIVEKVQQQIQEEKEKNSQPTPPPQLPPVEPSPPAAPSTPGSRSTNPLSPSGGTSQHVEPPTPGIPTTDILSSTLPVGISFALGSIALLYYLKKKPKLGPTDIFRVLELPQNDYGIPDKASTNRYIPYGQYKGKTYIYVEGEETDDYVRDISSSDITSSSESEYEEMDINDIYKPLGPKYKTLIEVVLKPSKSTQDTHITPDISDTQNNTPTYQNNDSNKLTDNEWNQLKQDFILNMLQNDNMDISREHLSGTPTTNTQPNTVDNSMEEKPFITKIQDRKLYGDSDVVSYNIDWNVPENITTNTADVPKSNSLYSGIDLINDSLNSGNDIYDELLKRKENELFGTNYPKHTTTNRVAKQIYDDPILNQLDLYDKWLDRHRNMCEKWSNKEEMLSKLNDEWNNENNEHVLDTSTHDDINKNNDEKHNMISTNNIYYHSNITSLEDRGSTNIPHNDILIHNNSFQTNNLRTNVSMDIHMDENNVLTTNVTCNENHLEIL</sequence>
<feature type="region of interest" description="Disordered" evidence="1">
    <location>
        <begin position="2908"/>
        <end position="2933"/>
    </location>
</feature>
<feature type="region of interest" description="Disordered" evidence="1">
    <location>
        <begin position="2736"/>
        <end position="2755"/>
    </location>
</feature>
<dbReference type="Gene3D" id="1.10.1900.40">
    <property type="entry name" value="Acidic terminal segments, variant surface antigen of PfEMP1"/>
    <property type="match status" value="2"/>
</dbReference>
<dbReference type="InterPro" id="IPR042202">
    <property type="entry name" value="Duffy-ag-bd_sf"/>
</dbReference>
<feature type="domain" description="Duffy-antigen binding" evidence="2">
    <location>
        <begin position="1458"/>
        <end position="1650"/>
    </location>
</feature>
<feature type="compositionally biased region" description="Basic and acidic residues" evidence="1">
    <location>
        <begin position="462"/>
        <end position="472"/>
    </location>
</feature>
<protein>
    <submittedName>
        <fullName evidence="4">Erythrocyte membrane protein 1 (PfEMP1), truncated, putative</fullName>
    </submittedName>
</protein>
<gene>
    <name evidence="4" type="ORF">PGABG01_0410500</name>
</gene>
<accession>A0ABY1UI99</accession>
<dbReference type="SUPFAM" id="SSF140924">
    <property type="entry name" value="Duffy binding domain-like"/>
    <property type="match status" value="9"/>
</dbReference>
<feature type="compositionally biased region" description="Polar residues" evidence="1">
    <location>
        <begin position="2142"/>
        <end position="2155"/>
    </location>
</feature>
<dbReference type="EMBL" id="LT969427">
    <property type="protein sequence ID" value="SOV11280.1"/>
    <property type="molecule type" value="Genomic_DNA"/>
</dbReference>
<evidence type="ECO:0000259" key="3">
    <source>
        <dbReference type="Pfam" id="PF15445"/>
    </source>
</evidence>
<dbReference type="Pfam" id="PF05424">
    <property type="entry name" value="Duffy_binding"/>
    <property type="match status" value="7"/>
</dbReference>
<feature type="region of interest" description="Disordered" evidence="1">
    <location>
        <begin position="2098"/>
        <end position="2180"/>
    </location>
</feature>
<dbReference type="InterPro" id="IPR008602">
    <property type="entry name" value="Duffy-antigen-binding"/>
</dbReference>
<feature type="compositionally biased region" description="Polar residues" evidence="1">
    <location>
        <begin position="2105"/>
        <end position="2131"/>
    </location>
</feature>
<feature type="domain" description="Duffy-antigen binding" evidence="2">
    <location>
        <begin position="1807"/>
        <end position="1980"/>
    </location>
</feature>
<feature type="compositionally biased region" description="Low complexity" evidence="1">
    <location>
        <begin position="2161"/>
        <end position="2173"/>
    </location>
</feature>
<dbReference type="Pfam" id="PF15445">
    <property type="entry name" value="ATS"/>
    <property type="match status" value="1"/>
</dbReference>
<dbReference type="Gene3D" id="1.20.1310.20">
    <property type="entry name" value="Duffy-antigen binding domain"/>
    <property type="match status" value="8"/>
</dbReference>
<proteinExistence type="predicted"/>
<feature type="region of interest" description="Disordered" evidence="1">
    <location>
        <begin position="2277"/>
        <end position="2296"/>
    </location>
</feature>
<dbReference type="Gene3D" id="1.20.58.830">
    <property type="match status" value="9"/>
</dbReference>
<feature type="domain" description="Duffy-antigen binding" evidence="2">
    <location>
        <begin position="2982"/>
        <end position="3108"/>
    </location>
</feature>
<feature type="region of interest" description="Disordered" evidence="1">
    <location>
        <begin position="446"/>
        <end position="487"/>
    </location>
</feature>
<reference evidence="4" key="1">
    <citation type="submission" date="2016-09" db="EMBL/GenBank/DDBJ databases">
        <authorList>
            <consortium name="Pathogen Informatics"/>
            <person name="Sun Q."/>
            <person name="Inoue M."/>
        </authorList>
    </citation>
    <scope>NUCLEOTIDE SEQUENCE</scope>
</reference>
<dbReference type="InterPro" id="IPR029211">
    <property type="entry name" value="PfEMP1_ATS"/>
</dbReference>
<feature type="domain" description="Duffy-antigen binding" evidence="2">
    <location>
        <begin position="2598"/>
        <end position="2759"/>
    </location>
</feature>
<evidence type="ECO:0000313" key="5">
    <source>
        <dbReference type="Proteomes" id="UP000831156"/>
    </source>
</evidence>
<feature type="domain" description="Duffy-antigen binding" evidence="2">
    <location>
        <begin position="524"/>
        <end position="702"/>
    </location>
</feature>
<keyword evidence="5" id="KW-1185">Reference proteome</keyword>
<dbReference type="InterPro" id="IPR044932">
    <property type="entry name" value="PfEMP1_ATS_sf"/>
</dbReference>
<feature type="domain" description="Plasmodium falciparum erythrocyte membrane protein 1 acidic terminal segment" evidence="3">
    <location>
        <begin position="3387"/>
        <end position="3797"/>
    </location>
</feature>
<feature type="domain" description="Duffy-antigen binding" evidence="2">
    <location>
        <begin position="2230"/>
        <end position="2415"/>
    </location>
</feature>
<feature type="compositionally biased region" description="Pro residues" evidence="1">
    <location>
        <begin position="3333"/>
        <end position="3350"/>
    </location>
</feature>
<feature type="compositionally biased region" description="Basic and acidic residues" evidence="1">
    <location>
        <begin position="111"/>
        <end position="127"/>
    </location>
</feature>
<feature type="region of interest" description="Disordered" evidence="1">
    <location>
        <begin position="3507"/>
        <end position="3534"/>
    </location>
</feature>
<feature type="compositionally biased region" description="Polar residues" evidence="1">
    <location>
        <begin position="3354"/>
        <end position="3370"/>
    </location>
</feature>
<evidence type="ECO:0000313" key="4">
    <source>
        <dbReference type="EMBL" id="SOV11280.1"/>
    </source>
</evidence>
<dbReference type="Proteomes" id="UP000831156">
    <property type="component" value="Chromosome 4"/>
</dbReference>
<organism evidence="4 5">
    <name type="scientific">Plasmodium gaboni</name>
    <dbReference type="NCBI Taxonomy" id="647221"/>
    <lineage>
        <taxon>Eukaryota</taxon>
        <taxon>Sar</taxon>
        <taxon>Alveolata</taxon>
        <taxon>Apicomplexa</taxon>
        <taxon>Aconoidasida</taxon>
        <taxon>Haemosporida</taxon>
        <taxon>Plasmodiidae</taxon>
        <taxon>Plasmodium</taxon>
        <taxon>Plasmodium (Laverania)</taxon>
    </lineage>
</organism>
<evidence type="ECO:0000259" key="2">
    <source>
        <dbReference type="Pfam" id="PF05424"/>
    </source>
</evidence>
<name>A0ABY1UI99_9APIC</name>
<feature type="region of interest" description="Disordered" evidence="1">
    <location>
        <begin position="3322"/>
        <end position="3382"/>
    </location>
</feature>
<evidence type="ECO:0000256" key="1">
    <source>
        <dbReference type="SAM" id="MobiDB-lite"/>
    </source>
</evidence>
<feature type="domain" description="Duffy-antigen binding" evidence="2">
    <location>
        <begin position="909"/>
        <end position="1085"/>
    </location>
</feature>
<feature type="region of interest" description="Disordered" evidence="1">
    <location>
        <begin position="111"/>
        <end position="137"/>
    </location>
</feature>